<feature type="compositionally biased region" description="Low complexity" evidence="1">
    <location>
        <begin position="82"/>
        <end position="92"/>
    </location>
</feature>
<evidence type="ECO:0000256" key="1">
    <source>
        <dbReference type="SAM" id="MobiDB-lite"/>
    </source>
</evidence>
<name>A0A5K3G453_MESCO</name>
<sequence length="130" mass="15442">HFHHYQLQPLSTRAQQQQWSYPPRPTQPPPNCRPVGFAGINSPLTPSHQRPWWSAGVHPSPVSPASTSHQHQQHQHHHHHQQQQQQLFYQQRQQRDMMQQQHQPHLITSPWLMSLHEPGQMMQQVRVMLQ</sequence>
<dbReference type="AlphaFoldDB" id="A0A5K3G453"/>
<feature type="compositionally biased region" description="Basic residues" evidence="1">
    <location>
        <begin position="71"/>
        <end position="81"/>
    </location>
</feature>
<feature type="region of interest" description="Disordered" evidence="1">
    <location>
        <begin position="1"/>
        <end position="92"/>
    </location>
</feature>
<organism evidence="2">
    <name type="scientific">Mesocestoides corti</name>
    <name type="common">Flatworm</name>
    <dbReference type="NCBI Taxonomy" id="53468"/>
    <lineage>
        <taxon>Eukaryota</taxon>
        <taxon>Metazoa</taxon>
        <taxon>Spiralia</taxon>
        <taxon>Lophotrochozoa</taxon>
        <taxon>Platyhelminthes</taxon>
        <taxon>Cestoda</taxon>
        <taxon>Eucestoda</taxon>
        <taxon>Cyclophyllidea</taxon>
        <taxon>Mesocestoididae</taxon>
        <taxon>Mesocestoides</taxon>
    </lineage>
</organism>
<dbReference type="WBParaSite" id="MCU_014002-RA">
    <property type="protein sequence ID" value="MCU_014002-RA"/>
    <property type="gene ID" value="MCU_014002"/>
</dbReference>
<proteinExistence type="predicted"/>
<feature type="compositionally biased region" description="Polar residues" evidence="1">
    <location>
        <begin position="8"/>
        <end position="20"/>
    </location>
</feature>
<accession>A0A5K3G453</accession>
<protein>
    <submittedName>
        <fullName evidence="2">Amelogenin</fullName>
    </submittedName>
</protein>
<evidence type="ECO:0000313" key="2">
    <source>
        <dbReference type="WBParaSite" id="MCU_014002-RA"/>
    </source>
</evidence>
<reference evidence="2" key="1">
    <citation type="submission" date="2019-11" db="UniProtKB">
        <authorList>
            <consortium name="WormBaseParasite"/>
        </authorList>
    </citation>
    <scope>IDENTIFICATION</scope>
</reference>
<feature type="compositionally biased region" description="Pro residues" evidence="1">
    <location>
        <begin position="22"/>
        <end position="32"/>
    </location>
</feature>